<dbReference type="InterPro" id="IPR034683">
    <property type="entry name" value="IspD/TarI"/>
</dbReference>
<keyword evidence="4 7" id="KW-0808">Transferase</keyword>
<comment type="catalytic activity">
    <reaction evidence="1 7">
        <text>2-C-methyl-D-erythritol 4-phosphate + CTP + H(+) = 4-CDP-2-C-methyl-D-erythritol + diphosphate</text>
        <dbReference type="Rhea" id="RHEA:13429"/>
        <dbReference type="ChEBI" id="CHEBI:15378"/>
        <dbReference type="ChEBI" id="CHEBI:33019"/>
        <dbReference type="ChEBI" id="CHEBI:37563"/>
        <dbReference type="ChEBI" id="CHEBI:57823"/>
        <dbReference type="ChEBI" id="CHEBI:58262"/>
        <dbReference type="EC" id="2.7.7.60"/>
    </reaction>
</comment>
<evidence type="ECO:0000256" key="1">
    <source>
        <dbReference type="ARBA" id="ARBA00001282"/>
    </source>
</evidence>
<dbReference type="EMBL" id="SCWC02000004">
    <property type="protein sequence ID" value="KAA1039412.1"/>
    <property type="molecule type" value="Genomic_DNA"/>
</dbReference>
<protein>
    <recommendedName>
        <fullName evidence="7">2-C-methyl-D-erythritol 4-phosphate cytidylyltransferase</fullName>
        <ecNumber evidence="7">2.7.7.60</ecNumber>
    </recommendedName>
    <alternativeName>
        <fullName evidence="7">4-diphosphocytidyl-2C-methyl-D-erythritol synthase</fullName>
    </alternativeName>
    <alternativeName>
        <fullName evidence="7">MEP cytidylyltransferase</fullName>
        <shortName evidence="7">MCT</shortName>
    </alternativeName>
</protein>
<dbReference type="InterPro" id="IPR018294">
    <property type="entry name" value="ISPD_synthase_CS"/>
</dbReference>
<dbReference type="EC" id="2.7.7.60" evidence="7"/>
<accession>A0ABQ6R8I6</accession>
<dbReference type="InterPro" id="IPR001228">
    <property type="entry name" value="IspD"/>
</dbReference>
<evidence type="ECO:0000256" key="7">
    <source>
        <dbReference type="HAMAP-Rule" id="MF_00108"/>
    </source>
</evidence>
<dbReference type="InterPro" id="IPR050088">
    <property type="entry name" value="IspD/TarI_cytidylyltransf_bact"/>
</dbReference>
<dbReference type="NCBIfam" id="TIGR00453">
    <property type="entry name" value="ispD"/>
    <property type="match status" value="1"/>
</dbReference>
<evidence type="ECO:0000256" key="2">
    <source>
        <dbReference type="ARBA" id="ARBA00004787"/>
    </source>
</evidence>
<feature type="site" description="Transition state stabilizer" evidence="7">
    <location>
        <position position="22"/>
    </location>
</feature>
<dbReference type="InterPro" id="IPR029044">
    <property type="entry name" value="Nucleotide-diphossugar_trans"/>
</dbReference>
<evidence type="ECO:0000313" key="9">
    <source>
        <dbReference type="Proteomes" id="UP000295735"/>
    </source>
</evidence>
<evidence type="ECO:0000313" key="8">
    <source>
        <dbReference type="EMBL" id="KAA1039412.1"/>
    </source>
</evidence>
<name>A0ABQ6R8I6_9STAP</name>
<dbReference type="RefSeq" id="WP_149459306.1">
    <property type="nucleotide sequence ID" value="NZ_SCWC02000004.1"/>
</dbReference>
<dbReference type="GO" id="GO:0050518">
    <property type="term" value="F:2-C-methyl-D-erythritol 4-phosphate cytidylyltransferase activity"/>
    <property type="evidence" value="ECO:0007669"/>
    <property type="project" value="UniProtKB-EC"/>
</dbReference>
<dbReference type="CDD" id="cd02516">
    <property type="entry name" value="CDP-ME_synthetase"/>
    <property type="match status" value="1"/>
</dbReference>
<proteinExistence type="inferred from homology"/>
<gene>
    <name evidence="7 8" type="primary">ispD</name>
    <name evidence="8" type="ORF">ERX35_007510</name>
</gene>
<comment type="function">
    <text evidence="7">Catalyzes the formation of 4-diphosphocytidyl-2-C-methyl-D-erythritol from CTP and 2-C-methyl-D-erythritol 4-phosphate (MEP).</text>
</comment>
<sequence length="225" mass="24564">MMYTVIIPAAGQGRRMGCGHNKVFLEVDGIPVIRRTVEVFQAHTACSAIYLAAKEDEIGQLTTLLHDFPKVRGIIAGGSERQYSIYNVLKVIPKTDIVMVHDGARPFISHETLDALYESALNNRAAIAAVPAKDTVKVVVDGQVSSTPERSTLWLTQTPQAFTYDVLLTAYQRAEADGFLGTDDASLVERTGVIVHVAQGSYDNIKLTTPEDLYFAAALLKKRGI</sequence>
<dbReference type="PANTHER" id="PTHR32125">
    <property type="entry name" value="2-C-METHYL-D-ERYTHRITOL 4-PHOSPHATE CYTIDYLYLTRANSFERASE, CHLOROPLASTIC"/>
    <property type="match status" value="1"/>
</dbReference>
<comment type="similarity">
    <text evidence="3 7">Belongs to the IspD/TarI cytidylyltransferase family. IspD subfamily.</text>
</comment>
<evidence type="ECO:0000256" key="4">
    <source>
        <dbReference type="ARBA" id="ARBA00022679"/>
    </source>
</evidence>
<feature type="site" description="Transition state stabilizer" evidence="7">
    <location>
        <position position="15"/>
    </location>
</feature>
<evidence type="ECO:0000256" key="5">
    <source>
        <dbReference type="ARBA" id="ARBA00022695"/>
    </source>
</evidence>
<organism evidence="8 9">
    <name type="scientific">Macrococcus equipercicus</name>
    <dbReference type="NCBI Taxonomy" id="69967"/>
    <lineage>
        <taxon>Bacteria</taxon>
        <taxon>Bacillati</taxon>
        <taxon>Bacillota</taxon>
        <taxon>Bacilli</taxon>
        <taxon>Bacillales</taxon>
        <taxon>Staphylococcaceae</taxon>
        <taxon>Macrococcus</taxon>
    </lineage>
</organism>
<keyword evidence="6 7" id="KW-0414">Isoprene biosynthesis</keyword>
<reference evidence="8 9" key="1">
    <citation type="submission" date="2019-09" db="EMBL/GenBank/DDBJ databases">
        <authorList>
            <person name="Mazhar S."/>
            <person name="Altermann E."/>
            <person name="Hill C."/>
            <person name="Mcauliffe O."/>
        </authorList>
    </citation>
    <scope>NUCLEOTIDE SEQUENCE [LARGE SCALE GENOMIC DNA]</scope>
    <source>
        <strain evidence="8 9">ATCC 51831</strain>
    </source>
</reference>
<keyword evidence="9" id="KW-1185">Reference proteome</keyword>
<feature type="site" description="Positions MEP for the nucleophilic attack" evidence="7">
    <location>
        <position position="206"/>
    </location>
</feature>
<dbReference type="PROSITE" id="PS01295">
    <property type="entry name" value="ISPD"/>
    <property type="match status" value="1"/>
</dbReference>
<dbReference type="PANTHER" id="PTHR32125:SF4">
    <property type="entry name" value="2-C-METHYL-D-ERYTHRITOL 4-PHOSPHATE CYTIDYLYLTRANSFERASE, CHLOROPLASTIC"/>
    <property type="match status" value="1"/>
</dbReference>
<feature type="site" description="Positions MEP for the nucleophilic attack" evidence="7">
    <location>
        <position position="150"/>
    </location>
</feature>
<dbReference type="Pfam" id="PF01128">
    <property type="entry name" value="IspD"/>
    <property type="match status" value="1"/>
</dbReference>
<dbReference type="SUPFAM" id="SSF53448">
    <property type="entry name" value="Nucleotide-diphospho-sugar transferases"/>
    <property type="match status" value="1"/>
</dbReference>
<evidence type="ECO:0000256" key="3">
    <source>
        <dbReference type="ARBA" id="ARBA00009789"/>
    </source>
</evidence>
<dbReference type="HAMAP" id="MF_00108">
    <property type="entry name" value="IspD"/>
    <property type="match status" value="1"/>
</dbReference>
<comment type="pathway">
    <text evidence="2 7">Isoprenoid biosynthesis; isopentenyl diphosphate biosynthesis via DXP pathway; isopentenyl diphosphate from 1-deoxy-D-xylulose 5-phosphate: step 2/6.</text>
</comment>
<comment type="caution">
    <text evidence="8">The sequence shown here is derived from an EMBL/GenBank/DDBJ whole genome shotgun (WGS) entry which is preliminary data.</text>
</comment>
<dbReference type="Gene3D" id="3.90.550.10">
    <property type="entry name" value="Spore Coat Polysaccharide Biosynthesis Protein SpsA, Chain A"/>
    <property type="match status" value="1"/>
</dbReference>
<keyword evidence="5 7" id="KW-0548">Nucleotidyltransferase</keyword>
<evidence type="ECO:0000256" key="6">
    <source>
        <dbReference type="ARBA" id="ARBA00023229"/>
    </source>
</evidence>
<dbReference type="Proteomes" id="UP000295735">
    <property type="component" value="Unassembled WGS sequence"/>
</dbReference>